<evidence type="ECO:0000313" key="3">
    <source>
        <dbReference type="EMBL" id="KAG0565213.1"/>
    </source>
</evidence>
<organism evidence="3 4">
    <name type="scientific">Ceratodon purpureus</name>
    <name type="common">Fire moss</name>
    <name type="synonym">Dicranum purpureum</name>
    <dbReference type="NCBI Taxonomy" id="3225"/>
    <lineage>
        <taxon>Eukaryota</taxon>
        <taxon>Viridiplantae</taxon>
        <taxon>Streptophyta</taxon>
        <taxon>Embryophyta</taxon>
        <taxon>Bryophyta</taxon>
        <taxon>Bryophytina</taxon>
        <taxon>Bryopsida</taxon>
        <taxon>Dicranidae</taxon>
        <taxon>Pseudoditrichales</taxon>
        <taxon>Ditrichaceae</taxon>
        <taxon>Ceratodon</taxon>
    </lineage>
</organism>
<comment type="caution">
    <text evidence="3">The sequence shown here is derived from an EMBL/GenBank/DDBJ whole genome shotgun (WGS) entry which is preliminary data.</text>
</comment>
<dbReference type="AlphaFoldDB" id="A0A8T0H223"/>
<dbReference type="GO" id="GO:0009507">
    <property type="term" value="C:chloroplast"/>
    <property type="evidence" value="ECO:0007669"/>
    <property type="project" value="TreeGrafter"/>
</dbReference>
<accession>A0A8T0H223</accession>
<evidence type="ECO:0000256" key="1">
    <source>
        <dbReference type="SAM" id="MobiDB-lite"/>
    </source>
</evidence>
<feature type="region of interest" description="Disordered" evidence="1">
    <location>
        <begin position="55"/>
        <end position="87"/>
    </location>
</feature>
<dbReference type="Proteomes" id="UP000822688">
    <property type="component" value="Chromosome 8"/>
</dbReference>
<keyword evidence="2" id="KW-1133">Transmembrane helix</keyword>
<dbReference type="EMBL" id="CM026429">
    <property type="protein sequence ID" value="KAG0565213.1"/>
    <property type="molecule type" value="Genomic_DNA"/>
</dbReference>
<reference evidence="3" key="1">
    <citation type="submission" date="2020-06" db="EMBL/GenBank/DDBJ databases">
        <title>WGS assembly of Ceratodon purpureus strain R40.</title>
        <authorList>
            <person name="Carey S.B."/>
            <person name="Jenkins J."/>
            <person name="Shu S."/>
            <person name="Lovell J.T."/>
            <person name="Sreedasyam A."/>
            <person name="Maumus F."/>
            <person name="Tiley G.P."/>
            <person name="Fernandez-Pozo N."/>
            <person name="Barry K."/>
            <person name="Chen C."/>
            <person name="Wang M."/>
            <person name="Lipzen A."/>
            <person name="Daum C."/>
            <person name="Saski C.A."/>
            <person name="Payton A.C."/>
            <person name="Mcbreen J.C."/>
            <person name="Conrad R.E."/>
            <person name="Kollar L.M."/>
            <person name="Olsson S."/>
            <person name="Huttunen S."/>
            <person name="Landis J.B."/>
            <person name="Wickett N.J."/>
            <person name="Johnson M.G."/>
            <person name="Rensing S.A."/>
            <person name="Grimwood J."/>
            <person name="Schmutz J."/>
            <person name="Mcdaniel S.F."/>
        </authorList>
    </citation>
    <scope>NUCLEOTIDE SEQUENCE</scope>
    <source>
        <strain evidence="3">R40</strain>
    </source>
</reference>
<dbReference type="PANTHER" id="PTHR36343:SF1">
    <property type="entry name" value="EXPRESSED PROTEIN"/>
    <property type="match status" value="1"/>
</dbReference>
<feature type="compositionally biased region" description="Basic and acidic residues" evidence="1">
    <location>
        <begin position="68"/>
        <end position="82"/>
    </location>
</feature>
<proteinExistence type="predicted"/>
<evidence type="ECO:0000313" key="4">
    <source>
        <dbReference type="Proteomes" id="UP000822688"/>
    </source>
</evidence>
<gene>
    <name evidence="3" type="ORF">KC19_8G173900</name>
</gene>
<name>A0A8T0H223_CERPU</name>
<keyword evidence="4" id="KW-1185">Reference proteome</keyword>
<sequence>MAAMASTSSCALLSISSHYVAGPRSTLKPVVALPGLNRSRVAYGVPGAVKDRRAARGPSALFGGGDKGSAEKKPEKKFITKEEEPEQYWTTAAEREGKNPMQTLLPYIALLTLLSPFAILGVAYSQGWIKLPN</sequence>
<protein>
    <submittedName>
        <fullName evidence="3">Uncharacterized protein</fullName>
    </submittedName>
</protein>
<dbReference type="OrthoDB" id="7333885at2759"/>
<dbReference type="PANTHER" id="PTHR36343">
    <property type="entry name" value="EXPRESSED PROTEIN"/>
    <property type="match status" value="1"/>
</dbReference>
<keyword evidence="2" id="KW-0812">Transmembrane</keyword>
<evidence type="ECO:0000256" key="2">
    <source>
        <dbReference type="SAM" id="Phobius"/>
    </source>
</evidence>
<keyword evidence="2" id="KW-0472">Membrane</keyword>
<feature type="transmembrane region" description="Helical" evidence="2">
    <location>
        <begin position="104"/>
        <end position="124"/>
    </location>
</feature>